<dbReference type="NCBIfam" id="TIGR02595">
    <property type="entry name" value="PEP_CTERM"/>
    <property type="match status" value="1"/>
</dbReference>
<dbReference type="EMBL" id="JABWMJ010000004">
    <property type="protein sequence ID" value="NUZ06031.1"/>
    <property type="molecule type" value="Genomic_DNA"/>
</dbReference>
<protein>
    <submittedName>
        <fullName evidence="3">PEP-CTERM sorting domain-containing protein</fullName>
    </submittedName>
</protein>
<dbReference type="InterPro" id="IPR013424">
    <property type="entry name" value="Ice-binding_C"/>
</dbReference>
<feature type="domain" description="Ice-binding protein C-terminal" evidence="2">
    <location>
        <begin position="165"/>
        <end position="188"/>
    </location>
</feature>
<organism evidence="3 4">
    <name type="scientific">Piscinibacter koreensis</name>
    <dbReference type="NCBI Taxonomy" id="2742824"/>
    <lineage>
        <taxon>Bacteria</taxon>
        <taxon>Pseudomonadati</taxon>
        <taxon>Pseudomonadota</taxon>
        <taxon>Betaproteobacteria</taxon>
        <taxon>Burkholderiales</taxon>
        <taxon>Sphaerotilaceae</taxon>
        <taxon>Piscinibacter</taxon>
    </lineage>
</organism>
<feature type="signal peptide" evidence="1">
    <location>
        <begin position="1"/>
        <end position="25"/>
    </location>
</feature>
<evidence type="ECO:0000313" key="3">
    <source>
        <dbReference type="EMBL" id="NUZ06031.1"/>
    </source>
</evidence>
<feature type="chain" id="PRO_5031023872" evidence="1">
    <location>
        <begin position="26"/>
        <end position="191"/>
    </location>
</feature>
<evidence type="ECO:0000313" key="4">
    <source>
        <dbReference type="Proteomes" id="UP000529637"/>
    </source>
</evidence>
<dbReference type="RefSeq" id="WP_176068623.1">
    <property type="nucleotide sequence ID" value="NZ_JABWMJ010000004.1"/>
</dbReference>
<dbReference type="Gene3D" id="2.60.120.260">
    <property type="entry name" value="Galactose-binding domain-like"/>
    <property type="match status" value="1"/>
</dbReference>
<keyword evidence="4" id="KW-1185">Reference proteome</keyword>
<dbReference type="Proteomes" id="UP000529637">
    <property type="component" value="Unassembled WGS sequence"/>
</dbReference>
<sequence length="191" mass="19460">MQKRAPCILATLVAGLTAFAGPASASPELVVNGGFESATFDGWTPTGESDFNGVECPGPGASVYSGNCSAFFGPVFATGGIQQTIDVGRAGVPWMLSFAFKPDGGIPSSFTASFGGQTLLSLLNAAPDGYTLYRFGGLTNAASMTLSFDFLDQAGVLLLDNVSLQVPEPATIGLLGAGLAGLLIARRRKSA</sequence>
<proteinExistence type="predicted"/>
<evidence type="ECO:0000256" key="1">
    <source>
        <dbReference type="SAM" id="SignalP"/>
    </source>
</evidence>
<dbReference type="Pfam" id="PF07589">
    <property type="entry name" value="PEP-CTERM"/>
    <property type="match status" value="1"/>
</dbReference>
<gene>
    <name evidence="3" type="ORF">HQN59_09680</name>
</gene>
<comment type="caution">
    <text evidence="3">The sequence shown here is derived from an EMBL/GenBank/DDBJ whole genome shotgun (WGS) entry which is preliminary data.</text>
</comment>
<evidence type="ECO:0000259" key="2">
    <source>
        <dbReference type="Pfam" id="PF07589"/>
    </source>
</evidence>
<reference evidence="3 4" key="1">
    <citation type="submission" date="2020-06" db="EMBL/GenBank/DDBJ databases">
        <title>Schlegella sp. ID0723 isolated from air conditioner.</title>
        <authorList>
            <person name="Kim D.Y."/>
            <person name="Kim D.-U."/>
        </authorList>
    </citation>
    <scope>NUCLEOTIDE SEQUENCE [LARGE SCALE GENOMIC DNA]</scope>
    <source>
        <strain evidence="3 4">ID0723</strain>
    </source>
</reference>
<accession>A0A7Y6NMQ6</accession>
<name>A0A7Y6NMQ6_9BURK</name>
<keyword evidence="1" id="KW-0732">Signal</keyword>
<dbReference type="AlphaFoldDB" id="A0A7Y6NMQ6"/>